<sequence>MTNDQEKAPGAAPEGAAPTAGAGSAAQTGAAAQPPAGEPAARKPHRRAWTTVGIVAAIIVVAGAGFWVWHEQPGFCNAVCHSPMDYYVESYDSGDPHLGITAHAADGVTCLKCHDAELTTQISELMAWTSDNYPVTEDGRLATGKEFATEQFCAKSGCHHELGDSYDEITANLWGFAGNDEKYNPHASHQDLALECGDCHGIHEANVLACNECHDLTMPEGWEAPSEQ</sequence>
<dbReference type="Pfam" id="PF14537">
    <property type="entry name" value="Cytochrom_c3_2"/>
    <property type="match status" value="1"/>
</dbReference>
<dbReference type="InterPro" id="IPR012286">
    <property type="entry name" value="Tetrahaem_cytochrome"/>
</dbReference>
<feature type="compositionally biased region" description="Low complexity" evidence="7">
    <location>
        <begin position="8"/>
        <end position="39"/>
    </location>
</feature>
<feature type="domain" description="Tetrahaem cytochrome" evidence="9">
    <location>
        <begin position="102"/>
        <end position="215"/>
    </location>
</feature>
<feature type="transmembrane region" description="Helical" evidence="8">
    <location>
        <begin position="48"/>
        <end position="69"/>
    </location>
</feature>
<evidence type="ECO:0000256" key="8">
    <source>
        <dbReference type="SAM" id="Phobius"/>
    </source>
</evidence>
<dbReference type="EMBL" id="JAJMLW010000001">
    <property type="protein sequence ID" value="MCI2241586.1"/>
    <property type="molecule type" value="Genomic_DNA"/>
</dbReference>
<feature type="region of interest" description="Disordered" evidence="7">
    <location>
        <begin position="1"/>
        <end position="45"/>
    </location>
</feature>
<evidence type="ECO:0000256" key="7">
    <source>
        <dbReference type="SAM" id="MobiDB-lite"/>
    </source>
</evidence>
<evidence type="ECO:0000256" key="5">
    <source>
        <dbReference type="ARBA" id="ARBA00022982"/>
    </source>
</evidence>
<keyword evidence="11" id="KW-1185">Reference proteome</keyword>
<protein>
    <submittedName>
        <fullName evidence="10">Cytochrome c3 family protein</fullName>
    </submittedName>
</protein>
<evidence type="ECO:0000256" key="1">
    <source>
        <dbReference type="ARBA" id="ARBA00004196"/>
    </source>
</evidence>
<dbReference type="Gene3D" id="1.10.1130.10">
    <property type="entry name" value="Flavocytochrome C3, Chain A"/>
    <property type="match status" value="1"/>
</dbReference>
<keyword evidence="8" id="KW-0472">Membrane</keyword>
<gene>
    <name evidence="10" type="ORF">LPT13_04355</name>
</gene>
<keyword evidence="5" id="KW-0249">Electron transport</keyword>
<name>A0ABS9WFE7_9ACTN</name>
<dbReference type="RefSeq" id="WP_242163881.1">
    <property type="nucleotide sequence ID" value="NZ_JAJMLW010000001.1"/>
</dbReference>
<keyword evidence="8" id="KW-0812">Transmembrane</keyword>
<evidence type="ECO:0000256" key="3">
    <source>
        <dbReference type="ARBA" id="ARBA00022617"/>
    </source>
</evidence>
<dbReference type="SUPFAM" id="SSF48695">
    <property type="entry name" value="Multiheme cytochromes"/>
    <property type="match status" value="1"/>
</dbReference>
<evidence type="ECO:0000259" key="9">
    <source>
        <dbReference type="Pfam" id="PF14537"/>
    </source>
</evidence>
<evidence type="ECO:0000256" key="6">
    <source>
        <dbReference type="ARBA" id="ARBA00023004"/>
    </source>
</evidence>
<evidence type="ECO:0000256" key="4">
    <source>
        <dbReference type="ARBA" id="ARBA00022723"/>
    </source>
</evidence>
<comment type="subcellular location">
    <subcellularLocation>
        <location evidence="1">Cell envelope</location>
    </subcellularLocation>
</comment>
<evidence type="ECO:0000256" key="2">
    <source>
        <dbReference type="ARBA" id="ARBA00022448"/>
    </source>
</evidence>
<proteinExistence type="predicted"/>
<dbReference type="Proteomes" id="UP001430755">
    <property type="component" value="Unassembled WGS sequence"/>
</dbReference>
<keyword evidence="4" id="KW-0479">Metal-binding</keyword>
<comment type="caution">
    <text evidence="10">The sequence shown here is derived from an EMBL/GenBank/DDBJ whole genome shotgun (WGS) entry which is preliminary data.</text>
</comment>
<accession>A0ABS9WFE7</accession>
<dbReference type="InterPro" id="IPR036280">
    <property type="entry name" value="Multihaem_cyt_sf"/>
</dbReference>
<keyword evidence="2" id="KW-0813">Transport</keyword>
<evidence type="ECO:0000313" key="11">
    <source>
        <dbReference type="Proteomes" id="UP001430755"/>
    </source>
</evidence>
<keyword evidence="8" id="KW-1133">Transmembrane helix</keyword>
<reference evidence="10" key="1">
    <citation type="submission" date="2021-11" db="EMBL/GenBank/DDBJ databases">
        <title>A Novel Adlercreutzia Species, isolated from a Allomyrina dichotoma larva feces.</title>
        <authorList>
            <person name="Suh M.K."/>
        </authorList>
    </citation>
    <scope>NUCLEOTIDE SEQUENCE</scope>
    <source>
        <strain evidence="10">JBNU-10</strain>
    </source>
</reference>
<organism evidence="10 11">
    <name type="scientific">Adlercreutzia faecimuris</name>
    <dbReference type="NCBI Taxonomy" id="2897341"/>
    <lineage>
        <taxon>Bacteria</taxon>
        <taxon>Bacillati</taxon>
        <taxon>Actinomycetota</taxon>
        <taxon>Coriobacteriia</taxon>
        <taxon>Eggerthellales</taxon>
        <taxon>Eggerthellaceae</taxon>
        <taxon>Adlercreutzia</taxon>
    </lineage>
</organism>
<keyword evidence="3" id="KW-0349">Heme</keyword>
<evidence type="ECO:0000313" key="10">
    <source>
        <dbReference type="EMBL" id="MCI2241586.1"/>
    </source>
</evidence>
<keyword evidence="6" id="KW-0408">Iron</keyword>